<evidence type="ECO:0000259" key="2">
    <source>
        <dbReference type="Pfam" id="PF07811"/>
    </source>
</evidence>
<evidence type="ECO:0000313" key="4">
    <source>
        <dbReference type="Proteomes" id="UP000598997"/>
    </source>
</evidence>
<keyword evidence="1" id="KW-1133">Transmembrane helix</keyword>
<keyword evidence="4" id="KW-1185">Reference proteome</keyword>
<keyword evidence="1" id="KW-0812">Transmembrane</keyword>
<dbReference type="AlphaFoldDB" id="A0A917DLH2"/>
<accession>A0A917DLH2</accession>
<evidence type="ECO:0000313" key="3">
    <source>
        <dbReference type="EMBL" id="GGD49840.1"/>
    </source>
</evidence>
<dbReference type="EMBL" id="BMIO01000007">
    <property type="protein sequence ID" value="GGD49840.1"/>
    <property type="molecule type" value="Genomic_DNA"/>
</dbReference>
<gene>
    <name evidence="3" type="ORF">GCM10010989_25150</name>
</gene>
<sequence length="210" mass="21912">MMRFIKDTRGAGAAEFALVLPAALLLLFGVIDVGRYAWQLNEYEKAVQLGARYAVATDIVPGALNSGSFAGQTCNGVAIVAGDTICAEAMQTITCDDTSCSCSGGSGLCYNGNYNAAAFDAIVTRMRVATPRLHDTDVTISYAGSGLGYVADPAVDDDDQPLADVAPIVTVTLTNMRYQPITLTLVGVNVPYPSFSYSLSLEDGDGAIAS</sequence>
<organism evidence="3 4">
    <name type="scientific">Croceicoccus pelagius</name>
    <dbReference type="NCBI Taxonomy" id="1703341"/>
    <lineage>
        <taxon>Bacteria</taxon>
        <taxon>Pseudomonadati</taxon>
        <taxon>Pseudomonadota</taxon>
        <taxon>Alphaproteobacteria</taxon>
        <taxon>Sphingomonadales</taxon>
        <taxon>Erythrobacteraceae</taxon>
        <taxon>Croceicoccus</taxon>
    </lineage>
</organism>
<dbReference type="InterPro" id="IPR012495">
    <property type="entry name" value="TadE-like_dom"/>
</dbReference>
<feature type="transmembrane region" description="Helical" evidence="1">
    <location>
        <begin position="12"/>
        <end position="31"/>
    </location>
</feature>
<protein>
    <submittedName>
        <fullName evidence="3">Pilus biosynthesis protein TadE</fullName>
    </submittedName>
</protein>
<feature type="domain" description="TadE-like" evidence="2">
    <location>
        <begin position="10"/>
        <end position="52"/>
    </location>
</feature>
<reference evidence="3 4" key="1">
    <citation type="journal article" date="2014" name="Int. J. Syst. Evol. Microbiol.">
        <title>Complete genome sequence of Corynebacterium casei LMG S-19264T (=DSM 44701T), isolated from a smear-ripened cheese.</title>
        <authorList>
            <consortium name="US DOE Joint Genome Institute (JGI-PGF)"/>
            <person name="Walter F."/>
            <person name="Albersmeier A."/>
            <person name="Kalinowski J."/>
            <person name="Ruckert C."/>
        </authorList>
    </citation>
    <scope>NUCLEOTIDE SEQUENCE [LARGE SCALE GENOMIC DNA]</scope>
    <source>
        <strain evidence="3 4">CGMCC 1.15358</strain>
    </source>
</reference>
<evidence type="ECO:0000256" key="1">
    <source>
        <dbReference type="SAM" id="Phobius"/>
    </source>
</evidence>
<dbReference type="Proteomes" id="UP000598997">
    <property type="component" value="Unassembled WGS sequence"/>
</dbReference>
<dbReference type="OrthoDB" id="7187024at2"/>
<keyword evidence="1" id="KW-0472">Membrane</keyword>
<comment type="caution">
    <text evidence="3">The sequence shown here is derived from an EMBL/GenBank/DDBJ whole genome shotgun (WGS) entry which is preliminary data.</text>
</comment>
<name>A0A917DLH2_9SPHN</name>
<proteinExistence type="predicted"/>
<dbReference type="Pfam" id="PF07811">
    <property type="entry name" value="TadE"/>
    <property type="match status" value="1"/>
</dbReference>